<keyword evidence="3" id="KW-1185">Reference proteome</keyword>
<dbReference type="Proteomes" id="UP000271889">
    <property type="component" value="Unassembled WGS sequence"/>
</dbReference>
<reference evidence="2 3" key="1">
    <citation type="submission" date="2018-11" db="EMBL/GenBank/DDBJ databases">
        <authorList>
            <consortium name="Pathogen Informatics"/>
        </authorList>
    </citation>
    <scope>NUCLEOTIDE SEQUENCE [LARGE SCALE GENOMIC DNA]</scope>
</reference>
<dbReference type="EMBL" id="UYRV01012857">
    <property type="protein sequence ID" value="VDK59224.1"/>
    <property type="molecule type" value="Genomic_DNA"/>
</dbReference>
<name>A0A3P6SW74_CYLGO</name>
<evidence type="ECO:0000313" key="3">
    <source>
        <dbReference type="Proteomes" id="UP000271889"/>
    </source>
</evidence>
<feature type="compositionally biased region" description="Polar residues" evidence="1">
    <location>
        <begin position="1"/>
        <end position="16"/>
    </location>
</feature>
<evidence type="ECO:0000256" key="1">
    <source>
        <dbReference type="SAM" id="MobiDB-lite"/>
    </source>
</evidence>
<proteinExistence type="predicted"/>
<dbReference type="AlphaFoldDB" id="A0A3P6SW74"/>
<organism evidence="2 3">
    <name type="scientific">Cylicostephanus goldi</name>
    <name type="common">Nematode worm</name>
    <dbReference type="NCBI Taxonomy" id="71465"/>
    <lineage>
        <taxon>Eukaryota</taxon>
        <taxon>Metazoa</taxon>
        <taxon>Ecdysozoa</taxon>
        <taxon>Nematoda</taxon>
        <taxon>Chromadorea</taxon>
        <taxon>Rhabditida</taxon>
        <taxon>Rhabditina</taxon>
        <taxon>Rhabditomorpha</taxon>
        <taxon>Strongyloidea</taxon>
        <taxon>Strongylidae</taxon>
        <taxon>Cylicostephanus</taxon>
    </lineage>
</organism>
<feature type="region of interest" description="Disordered" evidence="1">
    <location>
        <begin position="1"/>
        <end position="26"/>
    </location>
</feature>
<evidence type="ECO:0000313" key="2">
    <source>
        <dbReference type="EMBL" id="VDK59224.1"/>
    </source>
</evidence>
<protein>
    <submittedName>
        <fullName evidence="2">Uncharacterized protein</fullName>
    </submittedName>
</protein>
<accession>A0A3P6SW74</accession>
<gene>
    <name evidence="2" type="ORF">CGOC_LOCUS4587</name>
</gene>
<sequence length="116" mass="12669">MEESRMSSTDPRSCSGSAFPRGPGLDALEDFDDPLFMLPGTSKKNCGTGHGIAVVVPFPCQFAIDWMSSTEIEHRGPSDGFGFTIFFSNAVRDGSKERGICDDRKVMMRRTSGDSH</sequence>